<reference evidence="1" key="1">
    <citation type="submission" date="2022-04" db="EMBL/GenBank/DDBJ databases">
        <title>Jade perch genome.</title>
        <authorList>
            <person name="Chao B."/>
        </authorList>
    </citation>
    <scope>NUCLEOTIDE SEQUENCE</scope>
    <source>
        <strain evidence="1">CB-2022</strain>
    </source>
</reference>
<dbReference type="Proteomes" id="UP000831701">
    <property type="component" value="Chromosome 3"/>
</dbReference>
<evidence type="ECO:0000313" key="1">
    <source>
        <dbReference type="EMBL" id="KAI3374463.1"/>
    </source>
</evidence>
<keyword evidence="2" id="KW-1185">Reference proteome</keyword>
<organism evidence="1 2">
    <name type="scientific">Scortum barcoo</name>
    <name type="common">barcoo grunter</name>
    <dbReference type="NCBI Taxonomy" id="214431"/>
    <lineage>
        <taxon>Eukaryota</taxon>
        <taxon>Metazoa</taxon>
        <taxon>Chordata</taxon>
        <taxon>Craniata</taxon>
        <taxon>Vertebrata</taxon>
        <taxon>Euteleostomi</taxon>
        <taxon>Actinopterygii</taxon>
        <taxon>Neopterygii</taxon>
        <taxon>Teleostei</taxon>
        <taxon>Neoteleostei</taxon>
        <taxon>Acanthomorphata</taxon>
        <taxon>Eupercaria</taxon>
        <taxon>Centrarchiformes</taxon>
        <taxon>Terapontoidei</taxon>
        <taxon>Terapontidae</taxon>
        <taxon>Scortum</taxon>
    </lineage>
</organism>
<dbReference type="EMBL" id="CM041533">
    <property type="protein sequence ID" value="KAI3374463.1"/>
    <property type="molecule type" value="Genomic_DNA"/>
</dbReference>
<evidence type="ECO:0000313" key="2">
    <source>
        <dbReference type="Proteomes" id="UP000831701"/>
    </source>
</evidence>
<comment type="caution">
    <text evidence="1">The sequence shown here is derived from an EMBL/GenBank/DDBJ whole genome shotgun (WGS) entry which is preliminary data.</text>
</comment>
<protein>
    <submittedName>
        <fullName evidence="1">Uncharacterized protein</fullName>
    </submittedName>
</protein>
<sequence length="321" mass="34941">MDPADQDQEPGPAQVRAAVTQQGILLGQHDANIRALTPVSPPEPEAETPRDIHSAPPESFSGQPHLCRGFLFHCSLQFQLRPARLLYHRHRQDPLHSGSAPGEGAHSHLGGSQVRPRNAGGGVLPSSTISSRSSSGSTLDSRPAVVSNVLDPVSSPPLQPPAQPLRASSDPSANASRAVPGDEPMHVGRARLTPEERSRRIRAGFPWLATHNPHLDWAWGKTFGLDWSIRCHETCLRSALSPATESAGPCGSSVPVDLSGVPEEYHDLKEKHSFLHYNYISRCNLIFQIHFMSYQKDFSQFICPSNCFSSFIGSFIALCDS</sequence>
<name>A0ACB8X2Y5_9TELE</name>
<gene>
    <name evidence="1" type="ORF">L3Q82_006282</name>
</gene>
<proteinExistence type="predicted"/>
<accession>A0ACB8X2Y5</accession>